<dbReference type="InterPro" id="IPR036188">
    <property type="entry name" value="FAD/NAD-bd_sf"/>
</dbReference>
<dbReference type="PANTHER" id="PTHR43476:SF3">
    <property type="entry name" value="FAD-BINDING MONOOXYGENASE"/>
    <property type="match status" value="1"/>
</dbReference>
<dbReference type="RefSeq" id="WP_184861524.1">
    <property type="nucleotide sequence ID" value="NZ_JACHLK010000010.1"/>
</dbReference>
<reference evidence="3 4" key="1">
    <citation type="submission" date="2020-08" db="EMBL/GenBank/DDBJ databases">
        <title>Functional genomics of gut bacteria from endangered species of beetles.</title>
        <authorList>
            <person name="Carlos-Shanley C."/>
        </authorList>
    </citation>
    <scope>NUCLEOTIDE SEQUENCE [LARGE SCALE GENOMIC DNA]</scope>
    <source>
        <strain evidence="3 4">S00198</strain>
    </source>
</reference>
<dbReference type="PRINTS" id="PR00420">
    <property type="entry name" value="RNGMNOXGNASE"/>
</dbReference>
<proteinExistence type="predicted"/>
<evidence type="ECO:0000259" key="2">
    <source>
        <dbReference type="Pfam" id="PF01494"/>
    </source>
</evidence>
<name>A0A7X0PHE8_9BURK</name>
<sequence length="533" mass="58215">MTSLPPSASTDVAIIGFGPVGASLAALLGQRGCRVAVFDKSEQIYPLPRAFALDHEAMRTFQQIGIAGALAAHITPYRPTIYQGADGQPIQHFDMGPAPYPLAWAPSYTFNQPALETALRAAVRALPHVEVHLGHEVTAVQEAAADGAVLTVQASDGRQHTVNARYVVACDGGTSPTRKRLGLRLKSLDFDEPWIVVDMHVEESVLARLPDTNIQYCNPARPCTYVVGPGTHRRWEFLLLPHEAERREMPPEAIWQLLSPWLAPGEARIWRAATYRFHAVVLEQWRQGPVLLAGDSAHQMPPFLAQGMCQGLRDAANLAWKLDWVLKGHADDGLLDSYGAERGPQVEAVTATVKRLGQIICERDAGRARERDEALRAQQGHQVRVQLRQSLLPGIHHGLIDRDQLPMGTPFPQPVCRIGDAGHEQMMDDLLGHGYVLVLRDAPTAEQMAPWAAALRRLQAQVASIAPLPQADGVQVLHEADGILARWFAQHGCSAALVRPDHIVQGIAHGAEQTGALLQRACDQLDRQPAPAL</sequence>
<dbReference type="EC" id="1.14.13.127" evidence="3"/>
<gene>
    <name evidence="3" type="ORF">HNP48_004667</name>
</gene>
<dbReference type="InterPro" id="IPR050631">
    <property type="entry name" value="PheA/TfdB_FAD_monoxygenase"/>
</dbReference>
<keyword evidence="4" id="KW-1185">Reference proteome</keyword>
<comment type="caution">
    <text evidence="3">The sequence shown here is derived from an EMBL/GenBank/DDBJ whole genome shotgun (WGS) entry which is preliminary data.</text>
</comment>
<dbReference type="NCBIfam" id="NF004829">
    <property type="entry name" value="PRK06183.1-3"/>
    <property type="match status" value="1"/>
</dbReference>
<organism evidence="3 4">
    <name type="scientific">Acidovorax soli</name>
    <dbReference type="NCBI Taxonomy" id="592050"/>
    <lineage>
        <taxon>Bacteria</taxon>
        <taxon>Pseudomonadati</taxon>
        <taxon>Pseudomonadota</taxon>
        <taxon>Betaproteobacteria</taxon>
        <taxon>Burkholderiales</taxon>
        <taxon>Comamonadaceae</taxon>
        <taxon>Acidovorax</taxon>
    </lineage>
</organism>
<evidence type="ECO:0000256" key="1">
    <source>
        <dbReference type="ARBA" id="ARBA00023002"/>
    </source>
</evidence>
<dbReference type="SUPFAM" id="SSF51905">
    <property type="entry name" value="FAD/NAD(P)-binding domain"/>
    <property type="match status" value="1"/>
</dbReference>
<evidence type="ECO:0000313" key="4">
    <source>
        <dbReference type="Proteomes" id="UP000575083"/>
    </source>
</evidence>
<dbReference type="GO" id="GO:0019622">
    <property type="term" value="P:3-(3-hydroxy)phenylpropionate catabolic process"/>
    <property type="evidence" value="ECO:0007669"/>
    <property type="project" value="TreeGrafter"/>
</dbReference>
<dbReference type="EMBL" id="JACHLK010000010">
    <property type="protein sequence ID" value="MBB6561965.1"/>
    <property type="molecule type" value="Genomic_DNA"/>
</dbReference>
<dbReference type="InterPro" id="IPR002938">
    <property type="entry name" value="FAD-bd"/>
</dbReference>
<dbReference type="Gene3D" id="3.50.50.60">
    <property type="entry name" value="FAD/NAD(P)-binding domain"/>
    <property type="match status" value="1"/>
</dbReference>
<dbReference type="Pfam" id="PF01494">
    <property type="entry name" value="FAD_binding_3"/>
    <property type="match status" value="1"/>
</dbReference>
<dbReference type="Gene3D" id="3.40.30.120">
    <property type="match status" value="1"/>
</dbReference>
<dbReference type="PANTHER" id="PTHR43476">
    <property type="entry name" value="3-(3-HYDROXY-PHENYL)PROPIONATE/3-HYDROXYCINNAMIC ACID HYDROXYLASE"/>
    <property type="match status" value="1"/>
</dbReference>
<dbReference type="AlphaFoldDB" id="A0A7X0PHE8"/>
<protein>
    <submittedName>
        <fullName evidence="3">3-(3-hydroxy-phenyl)propionate hydroxylase</fullName>
        <ecNumber evidence="3">1.14.13.127</ecNumber>
    </submittedName>
</protein>
<feature type="domain" description="FAD-binding" evidence="2">
    <location>
        <begin position="10"/>
        <end position="351"/>
    </location>
</feature>
<dbReference type="GO" id="GO:0071949">
    <property type="term" value="F:FAD binding"/>
    <property type="evidence" value="ECO:0007669"/>
    <property type="project" value="InterPro"/>
</dbReference>
<accession>A0A7X0PHE8</accession>
<dbReference type="GO" id="GO:0008688">
    <property type="term" value="F:3-(3-hydroxyphenyl)propionate hydroxylase activity"/>
    <property type="evidence" value="ECO:0007669"/>
    <property type="project" value="UniProtKB-EC"/>
</dbReference>
<dbReference type="Gene3D" id="3.30.9.10">
    <property type="entry name" value="D-Amino Acid Oxidase, subunit A, domain 2"/>
    <property type="match status" value="1"/>
</dbReference>
<dbReference type="Proteomes" id="UP000575083">
    <property type="component" value="Unassembled WGS sequence"/>
</dbReference>
<evidence type="ECO:0000313" key="3">
    <source>
        <dbReference type="EMBL" id="MBB6561965.1"/>
    </source>
</evidence>
<keyword evidence="1 3" id="KW-0560">Oxidoreductase</keyword>